<protein>
    <submittedName>
        <fullName evidence="2">Uncharacterized protein</fullName>
    </submittedName>
</protein>
<accession>A0A0C3BZB3</accession>
<dbReference type="Proteomes" id="UP000053424">
    <property type="component" value="Unassembled WGS sequence"/>
</dbReference>
<name>A0A0C3BZB3_HEBCY</name>
<dbReference type="HOGENOM" id="CLU_2590034_0_0_1"/>
<reference evidence="2 3" key="1">
    <citation type="submission" date="2014-04" db="EMBL/GenBank/DDBJ databases">
        <authorList>
            <consortium name="DOE Joint Genome Institute"/>
            <person name="Kuo A."/>
            <person name="Gay G."/>
            <person name="Dore J."/>
            <person name="Kohler A."/>
            <person name="Nagy L.G."/>
            <person name="Floudas D."/>
            <person name="Copeland A."/>
            <person name="Barry K.W."/>
            <person name="Cichocki N."/>
            <person name="Veneault-Fourrey C."/>
            <person name="LaButti K."/>
            <person name="Lindquist E.A."/>
            <person name="Lipzen A."/>
            <person name="Lundell T."/>
            <person name="Morin E."/>
            <person name="Murat C."/>
            <person name="Sun H."/>
            <person name="Tunlid A."/>
            <person name="Henrissat B."/>
            <person name="Grigoriev I.V."/>
            <person name="Hibbett D.S."/>
            <person name="Martin F."/>
            <person name="Nordberg H.P."/>
            <person name="Cantor M.N."/>
            <person name="Hua S.X."/>
        </authorList>
    </citation>
    <scope>NUCLEOTIDE SEQUENCE [LARGE SCALE GENOMIC DNA]</scope>
    <source>
        <strain evidence="3">h7</strain>
    </source>
</reference>
<feature type="compositionally biased region" description="Basic and acidic residues" evidence="1">
    <location>
        <begin position="39"/>
        <end position="80"/>
    </location>
</feature>
<evidence type="ECO:0000313" key="3">
    <source>
        <dbReference type="Proteomes" id="UP000053424"/>
    </source>
</evidence>
<keyword evidence="3" id="KW-1185">Reference proteome</keyword>
<dbReference type="EMBL" id="KN831802">
    <property type="protein sequence ID" value="KIM36786.1"/>
    <property type="molecule type" value="Genomic_DNA"/>
</dbReference>
<reference evidence="3" key="2">
    <citation type="submission" date="2015-01" db="EMBL/GenBank/DDBJ databases">
        <title>Evolutionary Origins and Diversification of the Mycorrhizal Mutualists.</title>
        <authorList>
            <consortium name="DOE Joint Genome Institute"/>
            <consortium name="Mycorrhizal Genomics Consortium"/>
            <person name="Kohler A."/>
            <person name="Kuo A."/>
            <person name="Nagy L.G."/>
            <person name="Floudas D."/>
            <person name="Copeland A."/>
            <person name="Barry K.W."/>
            <person name="Cichocki N."/>
            <person name="Veneault-Fourrey C."/>
            <person name="LaButti K."/>
            <person name="Lindquist E.A."/>
            <person name="Lipzen A."/>
            <person name="Lundell T."/>
            <person name="Morin E."/>
            <person name="Murat C."/>
            <person name="Riley R."/>
            <person name="Ohm R."/>
            <person name="Sun H."/>
            <person name="Tunlid A."/>
            <person name="Henrissat B."/>
            <person name="Grigoriev I.V."/>
            <person name="Hibbett D.S."/>
            <person name="Martin F."/>
        </authorList>
    </citation>
    <scope>NUCLEOTIDE SEQUENCE [LARGE SCALE GENOMIC DNA]</scope>
    <source>
        <strain evidence="3">h7</strain>
    </source>
</reference>
<evidence type="ECO:0000313" key="2">
    <source>
        <dbReference type="EMBL" id="KIM36786.1"/>
    </source>
</evidence>
<proteinExistence type="predicted"/>
<sequence length="80" mass="8934">MEEPTQPLWGQVTSDYGHPYWSGFGTTIGEQQVQTSNLKAEENPGRPHVDFPDTKLETDISISDKHQREGPNRPLKVDGG</sequence>
<organism evidence="2 3">
    <name type="scientific">Hebeloma cylindrosporum</name>
    <dbReference type="NCBI Taxonomy" id="76867"/>
    <lineage>
        <taxon>Eukaryota</taxon>
        <taxon>Fungi</taxon>
        <taxon>Dikarya</taxon>
        <taxon>Basidiomycota</taxon>
        <taxon>Agaricomycotina</taxon>
        <taxon>Agaricomycetes</taxon>
        <taxon>Agaricomycetidae</taxon>
        <taxon>Agaricales</taxon>
        <taxon>Agaricineae</taxon>
        <taxon>Hymenogastraceae</taxon>
        <taxon>Hebeloma</taxon>
    </lineage>
</organism>
<dbReference type="AlphaFoldDB" id="A0A0C3BZB3"/>
<gene>
    <name evidence="2" type="ORF">M413DRAFT_284467</name>
</gene>
<feature type="region of interest" description="Disordered" evidence="1">
    <location>
        <begin position="34"/>
        <end position="80"/>
    </location>
</feature>
<evidence type="ECO:0000256" key="1">
    <source>
        <dbReference type="SAM" id="MobiDB-lite"/>
    </source>
</evidence>